<gene>
    <name evidence="3 5" type="ORF">P152DRAFT_517344</name>
</gene>
<evidence type="ECO:0000259" key="2">
    <source>
        <dbReference type="Pfam" id="PF08457"/>
    </source>
</evidence>
<dbReference type="Pfam" id="PF08457">
    <property type="entry name" value="Sfi1"/>
    <property type="match status" value="1"/>
</dbReference>
<reference evidence="5" key="3">
    <citation type="submission" date="2025-04" db="UniProtKB">
        <authorList>
            <consortium name="RefSeq"/>
        </authorList>
    </citation>
    <scope>IDENTIFICATION</scope>
    <source>
        <strain evidence="5">CBS 781.70</strain>
    </source>
</reference>
<feature type="compositionally biased region" description="Gly residues" evidence="1">
    <location>
        <begin position="995"/>
        <end position="1007"/>
    </location>
</feature>
<sequence length="1025" mass="117542">MTTNAPNEAPTVSDDDVIHLFQIVRRADKNYDPEIEEGATAALYAAFNQYTADNAVHLDDEPRFFAILGRVASDELPDRRLLDRLKDALQEQRVSIELGALDEFDQDDVVEGVSQYLIEDDGTDSPHSPLRSSSPHATSTSDDEPSEDPRVFGDTTTTSDGQMPPSDTIGQGESWELALRPMPENRDSSAMVPAHIPSLSIGEAIAWADECYDRKVQTYARQCLQNWHNRTWDILRVEDQARAHDGYVLLRQSMDTLSLACRGIRQKRYSLLHFAKRVDRINSLLVKDKAFSHWKNTTTMGRDKTQLARRHILRYRCFGSWLSLTLASELLQQNFIRKNFLLKWRHRWLTREQEGVRAIACHQDAVMRRSFKSWALATRERQASRTLPSTQKQRIFYQWADAARKRRLATTSQINLHENSRRDHLFRRWLQRSGQHHALEDTAQVWRRRKLLSGTLTILERASQHRIAFIQACEGSNRRLARTTLSVWHLRATQEAQAAQFYRRRKLPVIWQRFLSAVICRVFPTRLNWRFAAESLYKWRMAYYERLTERECEARLRRGVFGIWVARRQERETDIRLTTEVFEDRKRRVWTRGCLNRMLAATRARQRDDETAQTANARRLSRAALATWPHQAGRLRELQEMARLAQFFLLAKYGFQMLERGFTQSRERRREEGFRLVQNHSRVRILRGSFGRWRGRVALLEQGDLEAEARDEDRVLGTAATAITVWVNRTRSVVEQDGRAVTHRRQHLLKGAFSALTVRHGQLQELELHASAFHLELAAASTTTCLRQLNWRLFQLRRNHESSMALLVRNTEKHMRNMLRYWAERTTNRPRHQTSDTSGPGENPYTADAPATTVETLPLATPARSSETTSTQKDFSMFDNSVFKIRDLDLHLDAFDRDDPKPPPAPPFDPHPDPPSVPAGTRDVNLLGTTPGYLRTPSKRSAARAKTRERLLEQSSRVPTSTPAVRADPGHGTPAGGEGTPFVTPFERKLQAGGYRAGGLAGKSGGGRGKKGGVSFAAFEDVAEE</sequence>
<dbReference type="AlphaFoldDB" id="A0A6G1FSP8"/>
<feature type="compositionally biased region" description="Polar residues" evidence="1">
    <location>
        <begin position="953"/>
        <end position="963"/>
    </location>
</feature>
<reference evidence="5" key="2">
    <citation type="submission" date="2020-04" db="EMBL/GenBank/DDBJ databases">
        <authorList>
            <consortium name="NCBI Genome Project"/>
        </authorList>
    </citation>
    <scope>NUCLEOTIDE SEQUENCE</scope>
    <source>
        <strain evidence="5">CBS 781.70</strain>
    </source>
</reference>
<proteinExistence type="predicted"/>
<feature type="region of interest" description="Disordered" evidence="1">
    <location>
        <begin position="823"/>
        <end position="849"/>
    </location>
</feature>
<feature type="domain" description="Sfi1 spindle body" evidence="2">
    <location>
        <begin position="267"/>
        <end position="826"/>
    </location>
</feature>
<dbReference type="InterPro" id="IPR013665">
    <property type="entry name" value="Sfi1_dom"/>
</dbReference>
<evidence type="ECO:0000313" key="3">
    <source>
        <dbReference type="EMBL" id="KAF1808711.1"/>
    </source>
</evidence>
<feature type="compositionally biased region" description="Pro residues" evidence="1">
    <location>
        <begin position="902"/>
        <end position="917"/>
    </location>
</feature>
<keyword evidence="4" id="KW-1185">Reference proteome</keyword>
<feature type="region of interest" description="Disordered" evidence="1">
    <location>
        <begin position="119"/>
        <end position="172"/>
    </location>
</feature>
<dbReference type="RefSeq" id="XP_033530342.1">
    <property type="nucleotide sequence ID" value="XM_033683002.1"/>
</dbReference>
<organism evidence="3">
    <name type="scientific">Eremomyces bilateralis CBS 781.70</name>
    <dbReference type="NCBI Taxonomy" id="1392243"/>
    <lineage>
        <taxon>Eukaryota</taxon>
        <taxon>Fungi</taxon>
        <taxon>Dikarya</taxon>
        <taxon>Ascomycota</taxon>
        <taxon>Pezizomycotina</taxon>
        <taxon>Dothideomycetes</taxon>
        <taxon>Dothideomycetes incertae sedis</taxon>
        <taxon>Eremomycetales</taxon>
        <taxon>Eremomycetaceae</taxon>
        <taxon>Eremomyces</taxon>
    </lineage>
</organism>
<evidence type="ECO:0000313" key="5">
    <source>
        <dbReference type="RefSeq" id="XP_033530342.1"/>
    </source>
</evidence>
<feature type="region of interest" description="Disordered" evidence="1">
    <location>
        <begin position="894"/>
        <end position="1025"/>
    </location>
</feature>
<evidence type="ECO:0000256" key="1">
    <source>
        <dbReference type="SAM" id="MobiDB-lite"/>
    </source>
</evidence>
<reference evidence="3 5" key="1">
    <citation type="submission" date="2020-01" db="EMBL/GenBank/DDBJ databases">
        <authorList>
            <consortium name="DOE Joint Genome Institute"/>
            <person name="Haridas S."/>
            <person name="Albert R."/>
            <person name="Binder M."/>
            <person name="Bloem J."/>
            <person name="Labutti K."/>
            <person name="Salamov A."/>
            <person name="Andreopoulos B."/>
            <person name="Baker S.E."/>
            <person name="Barry K."/>
            <person name="Bills G."/>
            <person name="Bluhm B.H."/>
            <person name="Cannon C."/>
            <person name="Castanera R."/>
            <person name="Culley D.E."/>
            <person name="Daum C."/>
            <person name="Ezra D."/>
            <person name="Gonzalez J.B."/>
            <person name="Henrissat B."/>
            <person name="Kuo A."/>
            <person name="Liang C."/>
            <person name="Lipzen A."/>
            <person name="Lutzoni F."/>
            <person name="Magnuson J."/>
            <person name="Mondo S."/>
            <person name="Nolan M."/>
            <person name="Ohm R."/>
            <person name="Pangilinan J."/>
            <person name="Park H.-J."/>
            <person name="Ramirez L."/>
            <person name="Alfaro M."/>
            <person name="Sun H."/>
            <person name="Tritt A."/>
            <person name="Yoshinaga Y."/>
            <person name="Zwiers L.-H."/>
            <person name="Turgeon B.G."/>
            <person name="Goodwin S.B."/>
            <person name="Spatafora J.W."/>
            <person name="Crous P.W."/>
            <person name="Grigoriev I.V."/>
        </authorList>
    </citation>
    <scope>NUCLEOTIDE SEQUENCE</scope>
    <source>
        <strain evidence="3 5">CBS 781.70</strain>
    </source>
</reference>
<dbReference type="EMBL" id="ML975180">
    <property type="protein sequence ID" value="KAF1808711.1"/>
    <property type="molecule type" value="Genomic_DNA"/>
</dbReference>
<dbReference type="Proteomes" id="UP000504638">
    <property type="component" value="Unplaced"/>
</dbReference>
<evidence type="ECO:0000313" key="4">
    <source>
        <dbReference type="Proteomes" id="UP000504638"/>
    </source>
</evidence>
<dbReference type="GeneID" id="54423572"/>
<dbReference type="OrthoDB" id="5215300at2759"/>
<name>A0A6G1FSP8_9PEZI</name>
<feature type="compositionally biased region" description="Low complexity" evidence="1">
    <location>
        <begin position="125"/>
        <end position="136"/>
    </location>
</feature>
<accession>A0A6G1FSP8</accession>
<protein>
    <recommendedName>
        <fullName evidence="2">Sfi1 spindle body domain-containing protein</fullName>
    </recommendedName>
</protein>